<feature type="transmembrane region" description="Helical" evidence="12">
    <location>
        <begin position="169"/>
        <end position="189"/>
    </location>
</feature>
<evidence type="ECO:0000256" key="12">
    <source>
        <dbReference type="SAM" id="Phobius"/>
    </source>
</evidence>
<keyword evidence="6 13" id="KW-0732">Signal</keyword>
<feature type="region of interest" description="Disordered" evidence="11">
    <location>
        <begin position="125"/>
        <end position="162"/>
    </location>
</feature>
<reference evidence="15 16" key="1">
    <citation type="submission" date="2018-04" db="EMBL/GenBank/DDBJ databases">
        <authorList>
            <person name="Vogel A."/>
        </authorList>
    </citation>
    <scope>NUCLEOTIDE SEQUENCE [LARGE SCALE GENOMIC DNA]</scope>
</reference>
<dbReference type="InterPro" id="IPR000528">
    <property type="entry name" value="Plant_nsLTP"/>
</dbReference>
<feature type="compositionally biased region" description="Polar residues" evidence="11">
    <location>
        <begin position="149"/>
        <end position="162"/>
    </location>
</feature>
<evidence type="ECO:0000256" key="7">
    <source>
        <dbReference type="ARBA" id="ARBA00023121"/>
    </source>
</evidence>
<dbReference type="GO" id="GO:0098552">
    <property type="term" value="C:side of membrane"/>
    <property type="evidence" value="ECO:0007669"/>
    <property type="project" value="UniProtKB-KW"/>
</dbReference>
<dbReference type="AlphaFoldDB" id="A0A484LJJ4"/>
<sequence>MAMGSTTYGPLVLGFLAIWAATADSARHQAAAPAVDCNSVVLNLADCLPFVTNGSTAEEPEGRCCSGLKTVLKSNAECLCEGFEKSAQLGMVLNVSRAMSLPAACRLSAPSATACPMSSGSISSPVPSPLASPPGSTAAEPPGDVIGVNTVTSPTPSRGTRAASSSSVLTVHIGSFSTFVILLLLTLLFL</sequence>
<dbReference type="SUPFAM" id="SSF47699">
    <property type="entry name" value="Bifunctional inhibitor/lipid-transfer protein/seed storage 2S albumin"/>
    <property type="match status" value="1"/>
</dbReference>
<evidence type="ECO:0000313" key="15">
    <source>
        <dbReference type="EMBL" id="VFQ76349.1"/>
    </source>
</evidence>
<evidence type="ECO:0000256" key="9">
    <source>
        <dbReference type="ARBA" id="ARBA00023180"/>
    </source>
</evidence>
<dbReference type="GO" id="GO:0005886">
    <property type="term" value="C:plasma membrane"/>
    <property type="evidence" value="ECO:0007669"/>
    <property type="project" value="UniProtKB-SubCell"/>
</dbReference>
<dbReference type="PRINTS" id="PR00382">
    <property type="entry name" value="LIPIDTRNSFER"/>
</dbReference>
<dbReference type="SMART" id="SM00499">
    <property type="entry name" value="AAI"/>
    <property type="match status" value="1"/>
</dbReference>
<dbReference type="PANTHER" id="PTHR33044">
    <property type="entry name" value="BIFUNCTIONAL INHIBITOR/LIPID-TRANSFER PROTEIN/SEED STORAGE 2S ALBUMIN SUPERFAMILY PROTEIN-RELATED"/>
    <property type="match status" value="1"/>
</dbReference>
<protein>
    <recommendedName>
        <fullName evidence="14">Bifunctional inhibitor/plant lipid transfer protein/seed storage helical domain-containing protein</fullName>
    </recommendedName>
</protein>
<keyword evidence="16" id="KW-1185">Reference proteome</keyword>
<dbReference type="Gene3D" id="1.10.110.10">
    <property type="entry name" value="Plant lipid-transfer and hydrophobic proteins"/>
    <property type="match status" value="1"/>
</dbReference>
<feature type="signal peptide" evidence="13">
    <location>
        <begin position="1"/>
        <end position="25"/>
    </location>
</feature>
<keyword evidence="12" id="KW-1133">Transmembrane helix</keyword>
<dbReference type="GO" id="GO:0006869">
    <property type="term" value="P:lipid transport"/>
    <property type="evidence" value="ECO:0007669"/>
    <property type="project" value="InterPro"/>
</dbReference>
<dbReference type="OrthoDB" id="659547at2759"/>
<dbReference type="GO" id="GO:0008289">
    <property type="term" value="F:lipid binding"/>
    <property type="evidence" value="ECO:0007669"/>
    <property type="project" value="UniProtKB-KW"/>
</dbReference>
<evidence type="ECO:0000256" key="6">
    <source>
        <dbReference type="ARBA" id="ARBA00022729"/>
    </source>
</evidence>
<comment type="similarity">
    <text evidence="2">Belongs to the plant LTP family.</text>
</comment>
<dbReference type="FunFam" id="1.10.110.10:FF:000001">
    <property type="entry name" value="Bifunctional inhibitor/lipid-transfer protein/seed storage 2S albumin superfamily protein"/>
    <property type="match status" value="1"/>
</dbReference>
<evidence type="ECO:0000256" key="2">
    <source>
        <dbReference type="ARBA" id="ARBA00009748"/>
    </source>
</evidence>
<evidence type="ECO:0000256" key="4">
    <source>
        <dbReference type="ARBA" id="ARBA00022475"/>
    </source>
</evidence>
<dbReference type="EMBL" id="OOIL02001523">
    <property type="protein sequence ID" value="VFQ76349.1"/>
    <property type="molecule type" value="Genomic_DNA"/>
</dbReference>
<dbReference type="InterPro" id="IPR036312">
    <property type="entry name" value="Bifun_inhib/LTP/seed_sf"/>
</dbReference>
<evidence type="ECO:0000256" key="3">
    <source>
        <dbReference type="ARBA" id="ARBA00022448"/>
    </source>
</evidence>
<dbReference type="Proteomes" id="UP000595140">
    <property type="component" value="Unassembled WGS sequence"/>
</dbReference>
<keyword evidence="3" id="KW-0813">Transport</keyword>
<evidence type="ECO:0000256" key="8">
    <source>
        <dbReference type="ARBA" id="ARBA00023157"/>
    </source>
</evidence>
<keyword evidence="12" id="KW-0472">Membrane</keyword>
<dbReference type="Pfam" id="PF14368">
    <property type="entry name" value="LTP_2"/>
    <property type="match status" value="1"/>
</dbReference>
<keyword evidence="9" id="KW-0325">Glycoprotein</keyword>
<keyword evidence="10" id="KW-0449">Lipoprotein</keyword>
<evidence type="ECO:0000256" key="5">
    <source>
        <dbReference type="ARBA" id="ARBA00022622"/>
    </source>
</evidence>
<organism evidence="15 16">
    <name type="scientific">Cuscuta campestris</name>
    <dbReference type="NCBI Taxonomy" id="132261"/>
    <lineage>
        <taxon>Eukaryota</taxon>
        <taxon>Viridiplantae</taxon>
        <taxon>Streptophyta</taxon>
        <taxon>Embryophyta</taxon>
        <taxon>Tracheophyta</taxon>
        <taxon>Spermatophyta</taxon>
        <taxon>Magnoliopsida</taxon>
        <taxon>eudicotyledons</taxon>
        <taxon>Gunneridae</taxon>
        <taxon>Pentapetalae</taxon>
        <taxon>asterids</taxon>
        <taxon>lamiids</taxon>
        <taxon>Solanales</taxon>
        <taxon>Convolvulaceae</taxon>
        <taxon>Cuscuteae</taxon>
        <taxon>Cuscuta</taxon>
        <taxon>Cuscuta subgen. Grammica</taxon>
        <taxon>Cuscuta sect. Cleistogrammica</taxon>
    </lineage>
</organism>
<dbReference type="InterPro" id="IPR016140">
    <property type="entry name" value="Bifunc_inhib/LTP/seed_store"/>
</dbReference>
<keyword evidence="4" id="KW-1003">Cell membrane</keyword>
<keyword evidence="8" id="KW-1015">Disulfide bond</keyword>
<proteinExistence type="inferred from homology"/>
<evidence type="ECO:0000313" key="16">
    <source>
        <dbReference type="Proteomes" id="UP000595140"/>
    </source>
</evidence>
<evidence type="ECO:0000256" key="11">
    <source>
        <dbReference type="SAM" id="MobiDB-lite"/>
    </source>
</evidence>
<comment type="subcellular location">
    <subcellularLocation>
        <location evidence="1">Cell membrane</location>
        <topology evidence="1">Lipid-anchor</topology>
        <topology evidence="1">GPI-anchor</topology>
    </subcellularLocation>
</comment>
<name>A0A484LJJ4_9ASTE</name>
<evidence type="ECO:0000256" key="13">
    <source>
        <dbReference type="SAM" id="SignalP"/>
    </source>
</evidence>
<keyword evidence="12" id="KW-0812">Transmembrane</keyword>
<evidence type="ECO:0000256" key="10">
    <source>
        <dbReference type="ARBA" id="ARBA00023288"/>
    </source>
</evidence>
<keyword evidence="5" id="KW-0336">GPI-anchor</keyword>
<dbReference type="CDD" id="cd00010">
    <property type="entry name" value="AAI_LTSS"/>
    <property type="match status" value="1"/>
</dbReference>
<evidence type="ECO:0000256" key="1">
    <source>
        <dbReference type="ARBA" id="ARBA00004609"/>
    </source>
</evidence>
<dbReference type="InterPro" id="IPR043325">
    <property type="entry name" value="LTSS"/>
</dbReference>
<feature type="chain" id="PRO_5019836929" description="Bifunctional inhibitor/plant lipid transfer protein/seed storage helical domain-containing protein" evidence="13">
    <location>
        <begin position="26"/>
        <end position="190"/>
    </location>
</feature>
<feature type="domain" description="Bifunctional inhibitor/plant lipid transfer protein/seed storage helical" evidence="14">
    <location>
        <begin position="37"/>
        <end position="115"/>
    </location>
</feature>
<evidence type="ECO:0000259" key="14">
    <source>
        <dbReference type="SMART" id="SM00499"/>
    </source>
</evidence>
<keyword evidence="7" id="KW-0446">Lipid-binding</keyword>
<gene>
    <name evidence="15" type="ORF">CCAM_LOCUS18125</name>
</gene>
<accession>A0A484LJJ4</accession>